<organism evidence="1 2">
    <name type="scientific">Rhamnusium bicolor</name>
    <dbReference type="NCBI Taxonomy" id="1586634"/>
    <lineage>
        <taxon>Eukaryota</taxon>
        <taxon>Metazoa</taxon>
        <taxon>Ecdysozoa</taxon>
        <taxon>Arthropoda</taxon>
        <taxon>Hexapoda</taxon>
        <taxon>Insecta</taxon>
        <taxon>Pterygota</taxon>
        <taxon>Neoptera</taxon>
        <taxon>Endopterygota</taxon>
        <taxon>Coleoptera</taxon>
        <taxon>Polyphaga</taxon>
        <taxon>Cucujiformia</taxon>
        <taxon>Chrysomeloidea</taxon>
        <taxon>Cerambycidae</taxon>
        <taxon>Lepturinae</taxon>
        <taxon>Rhagiini</taxon>
        <taxon>Rhamnusium</taxon>
    </lineage>
</organism>
<dbReference type="EMBL" id="JANEYF010001317">
    <property type="protein sequence ID" value="KAJ8964768.1"/>
    <property type="molecule type" value="Genomic_DNA"/>
</dbReference>
<comment type="caution">
    <text evidence="1">The sequence shown here is derived from an EMBL/GenBank/DDBJ whole genome shotgun (WGS) entry which is preliminary data.</text>
</comment>
<name>A0AAV8ZKK4_9CUCU</name>
<gene>
    <name evidence="1" type="ORF">NQ314_004659</name>
</gene>
<proteinExistence type="predicted"/>
<dbReference type="Proteomes" id="UP001162156">
    <property type="component" value="Unassembled WGS sequence"/>
</dbReference>
<accession>A0AAV8ZKK4</accession>
<evidence type="ECO:0000313" key="2">
    <source>
        <dbReference type="Proteomes" id="UP001162156"/>
    </source>
</evidence>
<dbReference type="PANTHER" id="PTHR33480:SF1">
    <property type="entry name" value="TYR RECOMBINASE DOMAIN-CONTAINING PROTEIN"/>
    <property type="match status" value="1"/>
</dbReference>
<protein>
    <submittedName>
        <fullName evidence="1">Uncharacterized protein</fullName>
    </submittedName>
</protein>
<evidence type="ECO:0000313" key="1">
    <source>
        <dbReference type="EMBL" id="KAJ8964768.1"/>
    </source>
</evidence>
<dbReference type="AlphaFoldDB" id="A0AAV8ZKK4"/>
<keyword evidence="2" id="KW-1185">Reference proteome</keyword>
<reference evidence="1" key="1">
    <citation type="journal article" date="2023" name="Insect Mol. Biol.">
        <title>Genome sequencing provides insights into the evolution of gene families encoding plant cell wall-degrading enzymes in longhorned beetles.</title>
        <authorList>
            <person name="Shin N.R."/>
            <person name="Okamura Y."/>
            <person name="Kirsch R."/>
            <person name="Pauchet Y."/>
        </authorList>
    </citation>
    <scope>NUCLEOTIDE SEQUENCE</scope>
    <source>
        <strain evidence="1">RBIC_L_NR</strain>
    </source>
</reference>
<sequence>MRRELEKKNAENVIVLLNTDLQGTVNKTASESLLHQKRQKKVILPDDDIKKLNIFLLNKRNKYYKLLTKNFSYDAWIQLARYNLILILLFNRRRPGELERIFLSDYDSLQNISQDENTQIYNQLTKEGKQAADFYLRFSIRSKLARGVPVLIDRHMKECLDLLIRYRQKAEIDSENPYLFARPQTQAKNKNFKYIQASIWLRQYSL</sequence>
<dbReference type="PANTHER" id="PTHR33480">
    <property type="entry name" value="SET DOMAIN-CONTAINING PROTEIN-RELATED"/>
    <property type="match status" value="1"/>
</dbReference>